<evidence type="ECO:0000313" key="2">
    <source>
        <dbReference type="Proteomes" id="UP000239735"/>
    </source>
</evidence>
<dbReference type="EMBL" id="OKRB01000076">
    <property type="protein sequence ID" value="SPE19113.1"/>
    <property type="molecule type" value="Genomic_DNA"/>
</dbReference>
<name>A0A2N9L7K3_9BACT</name>
<organism evidence="1 2">
    <name type="scientific">Candidatus Sulfuritelmatomonas gaucii</name>
    <dbReference type="NCBI Taxonomy" id="2043161"/>
    <lineage>
        <taxon>Bacteria</taxon>
        <taxon>Pseudomonadati</taxon>
        <taxon>Acidobacteriota</taxon>
        <taxon>Terriglobia</taxon>
        <taxon>Terriglobales</taxon>
        <taxon>Acidobacteriaceae</taxon>
        <taxon>Candidatus Sulfuritelmatomonas</taxon>
    </lineage>
</organism>
<sequence length="43" mass="4521">MFKGTSSAVVLGGGKATLSVLSYGHYKRRGFILSAANFQISIS</sequence>
<dbReference type="AlphaFoldDB" id="A0A2N9L7K3"/>
<evidence type="ECO:0000313" key="1">
    <source>
        <dbReference type="EMBL" id="SPE19113.1"/>
    </source>
</evidence>
<dbReference type="Proteomes" id="UP000239735">
    <property type="component" value="Unassembled WGS sequence"/>
</dbReference>
<reference evidence="2" key="1">
    <citation type="submission" date="2018-02" db="EMBL/GenBank/DDBJ databases">
        <authorList>
            <person name="Hausmann B."/>
        </authorList>
    </citation>
    <scope>NUCLEOTIDE SEQUENCE [LARGE SCALE GENOMIC DNA]</scope>
    <source>
        <strain evidence="2">Peat soil MAG SbA5</strain>
    </source>
</reference>
<protein>
    <submittedName>
        <fullName evidence="1">Uncharacterized protein</fullName>
    </submittedName>
</protein>
<accession>A0A2N9L7K3</accession>
<proteinExistence type="predicted"/>
<gene>
    <name evidence="1" type="ORF">SBA5_200025</name>
</gene>